<dbReference type="EMBL" id="AP022836">
    <property type="protein sequence ID" value="BCB00040.1"/>
    <property type="molecule type" value="Genomic_DNA"/>
</dbReference>
<keyword evidence="1" id="KW-0812">Transmembrane</keyword>
<accession>A0A6F8TI31</accession>
<organism evidence="2">
    <name type="scientific">Acinetobacter baumannii</name>
    <dbReference type="NCBI Taxonomy" id="470"/>
    <lineage>
        <taxon>Bacteria</taxon>
        <taxon>Pseudomonadati</taxon>
        <taxon>Pseudomonadota</taxon>
        <taxon>Gammaproteobacteria</taxon>
        <taxon>Moraxellales</taxon>
        <taxon>Moraxellaceae</taxon>
        <taxon>Acinetobacter</taxon>
        <taxon>Acinetobacter calcoaceticus/baumannii complex</taxon>
    </lineage>
</organism>
<reference evidence="2" key="1">
    <citation type="submission" date="2020-03" db="EMBL/GenBank/DDBJ databases">
        <title>Complete genome sequence of Acinetobacter baumannii ATCC19606T, which is a model strain for tolerization of antimicrobial agents.</title>
        <authorList>
            <person name="Tsubouchi T."/>
            <person name="Suzuki M."/>
            <person name="Niki M."/>
            <person name="Oinuma K."/>
            <person name="Niki M."/>
            <person name="Shibayama K."/>
            <person name="Kakeya H."/>
            <person name="Kaneko Y."/>
        </authorList>
    </citation>
    <scope>NUCLEOTIDE SEQUENCE</scope>
    <source>
        <strain evidence="2">ATCC19606</strain>
    </source>
</reference>
<evidence type="ECO:0000256" key="1">
    <source>
        <dbReference type="SAM" id="Phobius"/>
    </source>
</evidence>
<keyword evidence="1" id="KW-1133">Transmembrane helix</keyword>
<evidence type="ECO:0000313" key="2">
    <source>
        <dbReference type="EMBL" id="BCB00040.1"/>
    </source>
</evidence>
<sequence>MDNRKKADIEDIFTIDEYLQLFNISLSSTHAEIKVEELSTEIEDILSKINKVIKRIDLIIIYLQKNLLVIRILLIAFQKLLYQDLKLSLKRSIRILNSFWFNRLAY</sequence>
<proteinExistence type="predicted"/>
<gene>
    <name evidence="2" type="ORF">ATCC19606_23750</name>
</gene>
<dbReference type="AlphaFoldDB" id="A0A6F8TI31"/>
<name>A0A6F8TI31_ACIBA</name>
<protein>
    <submittedName>
        <fullName evidence="2">Uncharacterized protein</fullName>
    </submittedName>
</protein>
<feature type="transmembrane region" description="Helical" evidence="1">
    <location>
        <begin position="58"/>
        <end position="77"/>
    </location>
</feature>
<keyword evidence="1" id="KW-0472">Membrane</keyword>